<feature type="transmembrane region" description="Helical" evidence="1">
    <location>
        <begin position="147"/>
        <end position="165"/>
    </location>
</feature>
<gene>
    <name evidence="2" type="ORF">BT96DRAFT_923031</name>
</gene>
<name>A0A6A4HD39_9AGAR</name>
<dbReference type="Proteomes" id="UP000799118">
    <property type="component" value="Unassembled WGS sequence"/>
</dbReference>
<evidence type="ECO:0000313" key="3">
    <source>
        <dbReference type="Proteomes" id="UP000799118"/>
    </source>
</evidence>
<feature type="transmembrane region" description="Helical" evidence="1">
    <location>
        <begin position="226"/>
        <end position="252"/>
    </location>
</feature>
<accession>A0A6A4HD39</accession>
<reference evidence="2" key="1">
    <citation type="journal article" date="2019" name="Environ. Microbiol.">
        <title>Fungal ecological strategies reflected in gene transcription - a case study of two litter decomposers.</title>
        <authorList>
            <person name="Barbi F."/>
            <person name="Kohler A."/>
            <person name="Barry K."/>
            <person name="Baskaran P."/>
            <person name="Daum C."/>
            <person name="Fauchery L."/>
            <person name="Ihrmark K."/>
            <person name="Kuo A."/>
            <person name="LaButti K."/>
            <person name="Lipzen A."/>
            <person name="Morin E."/>
            <person name="Grigoriev I.V."/>
            <person name="Henrissat B."/>
            <person name="Lindahl B."/>
            <person name="Martin F."/>
        </authorList>
    </citation>
    <scope>NUCLEOTIDE SEQUENCE</scope>
    <source>
        <strain evidence="2">JB14</strain>
    </source>
</reference>
<keyword evidence="3" id="KW-1185">Reference proteome</keyword>
<feature type="transmembrane region" description="Helical" evidence="1">
    <location>
        <begin position="53"/>
        <end position="75"/>
    </location>
</feature>
<keyword evidence="1" id="KW-0472">Membrane</keyword>
<dbReference type="PROSITE" id="PS51257">
    <property type="entry name" value="PROKAR_LIPOPROTEIN"/>
    <property type="match status" value="1"/>
</dbReference>
<evidence type="ECO:0000313" key="2">
    <source>
        <dbReference type="EMBL" id="KAE9395204.1"/>
    </source>
</evidence>
<keyword evidence="1" id="KW-1133">Transmembrane helix</keyword>
<dbReference type="AlphaFoldDB" id="A0A6A4HD39"/>
<proteinExistence type="predicted"/>
<keyword evidence="1" id="KW-0812">Transmembrane</keyword>
<dbReference type="OrthoDB" id="2744793at2759"/>
<sequence>MLITEAKILDSFGYWLTYSVIAVGVSCIVLGAYVVVSVMALNLLCQKGLKRPAVLILFIIQVFLIPLAIWNVAILTGDILTQLLDIPVNSKLDGQLEGRISASNADNMAWEDDMWVWPANIILLFADIVVVWRAWVLWESSIAIRSLLLILVMCEGVANIVQSVYGSVSEGSSHYYQSQLQNLFLLLSLALNILATTLIAYRTWIHLKATRDLELSTHNRSQSLNVLFFLVESGAIFCINQAGYCIFIMLASSSSYNNTPSLYQSNIILPEVATIVLCFYPTSVIIVSHMMLYQN</sequence>
<evidence type="ECO:0000256" key="1">
    <source>
        <dbReference type="SAM" id="Phobius"/>
    </source>
</evidence>
<feature type="transmembrane region" description="Helical" evidence="1">
    <location>
        <begin position="115"/>
        <end position="135"/>
    </location>
</feature>
<feature type="transmembrane region" description="Helical" evidence="1">
    <location>
        <begin position="12"/>
        <end position="41"/>
    </location>
</feature>
<organism evidence="2 3">
    <name type="scientific">Gymnopus androsaceus JB14</name>
    <dbReference type="NCBI Taxonomy" id="1447944"/>
    <lineage>
        <taxon>Eukaryota</taxon>
        <taxon>Fungi</taxon>
        <taxon>Dikarya</taxon>
        <taxon>Basidiomycota</taxon>
        <taxon>Agaricomycotina</taxon>
        <taxon>Agaricomycetes</taxon>
        <taxon>Agaricomycetidae</taxon>
        <taxon>Agaricales</taxon>
        <taxon>Marasmiineae</taxon>
        <taxon>Omphalotaceae</taxon>
        <taxon>Gymnopus</taxon>
    </lineage>
</organism>
<dbReference type="EMBL" id="ML769536">
    <property type="protein sequence ID" value="KAE9395204.1"/>
    <property type="molecule type" value="Genomic_DNA"/>
</dbReference>
<feature type="transmembrane region" description="Helical" evidence="1">
    <location>
        <begin position="272"/>
        <end position="293"/>
    </location>
</feature>
<feature type="transmembrane region" description="Helical" evidence="1">
    <location>
        <begin position="185"/>
        <end position="205"/>
    </location>
</feature>
<protein>
    <submittedName>
        <fullName evidence="2">Uncharacterized protein</fullName>
    </submittedName>
</protein>